<dbReference type="EMBL" id="UINC01196561">
    <property type="protein sequence ID" value="SVE13613.1"/>
    <property type="molecule type" value="Genomic_DNA"/>
</dbReference>
<reference evidence="1" key="1">
    <citation type="submission" date="2018-05" db="EMBL/GenBank/DDBJ databases">
        <authorList>
            <person name="Lanie J.A."/>
            <person name="Ng W.-L."/>
            <person name="Kazmierczak K.M."/>
            <person name="Andrzejewski T.M."/>
            <person name="Davidsen T.M."/>
            <person name="Wayne K.J."/>
            <person name="Tettelin H."/>
            <person name="Glass J.I."/>
            <person name="Rusch D."/>
            <person name="Podicherti R."/>
            <person name="Tsui H.-C.T."/>
            <person name="Winkler M.E."/>
        </authorList>
    </citation>
    <scope>NUCLEOTIDE SEQUENCE</scope>
</reference>
<protein>
    <recommendedName>
        <fullName evidence="2">Dipeptidylpeptidase IV N-terminal domain-containing protein</fullName>
    </recommendedName>
</protein>
<name>A0A383B1B1_9ZZZZ</name>
<evidence type="ECO:0008006" key="2">
    <source>
        <dbReference type="Google" id="ProtNLM"/>
    </source>
</evidence>
<accession>A0A383B1B1</accession>
<proteinExistence type="predicted"/>
<dbReference type="AlphaFoldDB" id="A0A383B1B1"/>
<gene>
    <name evidence="1" type="ORF">METZ01_LOCUS466467</name>
</gene>
<dbReference type="SUPFAM" id="SSF82171">
    <property type="entry name" value="DPP6 N-terminal domain-like"/>
    <property type="match status" value="1"/>
</dbReference>
<dbReference type="Gene3D" id="2.120.10.30">
    <property type="entry name" value="TolB, C-terminal domain"/>
    <property type="match status" value="1"/>
</dbReference>
<evidence type="ECO:0000313" key="1">
    <source>
        <dbReference type="EMBL" id="SVE13613.1"/>
    </source>
</evidence>
<dbReference type="InterPro" id="IPR011042">
    <property type="entry name" value="6-blade_b-propeller_TolB-like"/>
</dbReference>
<feature type="non-terminal residue" evidence="1">
    <location>
        <position position="230"/>
    </location>
</feature>
<sequence>VSSAQAPDPVLPIGLEHLTAEIRLTEPCYDSDAATLVWAERHGADFKLVCRRRGERSDWDIATDRLVKTRVFYGGGLFTVSNGDVYFVGDGDRLCRQPLAGGEGVDLTPAHGAPAAPAVSRDGRWLVYVHTDGRTDRLAIVDTEGDLWPQSLVDGADFYMQPTWHPRGKQIAWVEWNTPNMAWDGCRLVLGTLRQPRGGAPVIDERRIIAGDQDTCVFQPCFSPDGKWLA</sequence>
<feature type="non-terminal residue" evidence="1">
    <location>
        <position position="1"/>
    </location>
</feature>
<organism evidence="1">
    <name type="scientific">marine metagenome</name>
    <dbReference type="NCBI Taxonomy" id="408172"/>
    <lineage>
        <taxon>unclassified sequences</taxon>
        <taxon>metagenomes</taxon>
        <taxon>ecological metagenomes</taxon>
    </lineage>
</organism>